<dbReference type="SMART" id="SM00217">
    <property type="entry name" value="WAP"/>
    <property type="match status" value="1"/>
</dbReference>
<keyword evidence="6" id="KW-1185">Reference proteome</keyword>
<dbReference type="SMART" id="SM00060">
    <property type="entry name" value="FN3"/>
    <property type="match status" value="3"/>
</dbReference>
<dbReference type="OrthoDB" id="4473401at2759"/>
<keyword evidence="1" id="KW-0472">Membrane</keyword>
<dbReference type="Gene3D" id="2.60.40.10">
    <property type="entry name" value="Immunoglobulins"/>
    <property type="match status" value="3"/>
</dbReference>
<dbReference type="PANTHER" id="PTHR14131">
    <property type="entry name" value="ANOSMIN"/>
    <property type="match status" value="1"/>
</dbReference>
<feature type="domain" description="WAP" evidence="4">
    <location>
        <begin position="103"/>
        <end position="150"/>
    </location>
</feature>
<dbReference type="InterPro" id="IPR042447">
    <property type="entry name" value="Anosmin-1"/>
</dbReference>
<keyword evidence="1" id="KW-1133">Transmembrane helix</keyword>
<dbReference type="Proteomes" id="UP000494206">
    <property type="component" value="Unassembled WGS sequence"/>
</dbReference>
<dbReference type="SUPFAM" id="SSF57256">
    <property type="entry name" value="Elafin-like"/>
    <property type="match status" value="1"/>
</dbReference>
<feature type="domain" description="Fibronectin type-III" evidence="3">
    <location>
        <begin position="559"/>
        <end position="653"/>
    </location>
</feature>
<evidence type="ECO:0000313" key="6">
    <source>
        <dbReference type="Proteomes" id="UP000494206"/>
    </source>
</evidence>
<dbReference type="InterPro" id="IPR013783">
    <property type="entry name" value="Ig-like_fold"/>
</dbReference>
<dbReference type="GO" id="GO:0009986">
    <property type="term" value="C:cell surface"/>
    <property type="evidence" value="ECO:0007669"/>
    <property type="project" value="TreeGrafter"/>
</dbReference>
<dbReference type="InterPro" id="IPR003961">
    <property type="entry name" value="FN3_dom"/>
</dbReference>
<dbReference type="InterPro" id="IPR008197">
    <property type="entry name" value="WAP_dom"/>
</dbReference>
<dbReference type="GO" id="GO:0005576">
    <property type="term" value="C:extracellular region"/>
    <property type="evidence" value="ECO:0007669"/>
    <property type="project" value="InterPro"/>
</dbReference>
<reference evidence="5 6" key="1">
    <citation type="submission" date="2020-04" db="EMBL/GenBank/DDBJ databases">
        <authorList>
            <person name="Laetsch R D."/>
            <person name="Stevens L."/>
            <person name="Kumar S."/>
            <person name="Blaxter L. M."/>
        </authorList>
    </citation>
    <scope>NUCLEOTIDE SEQUENCE [LARGE SCALE GENOMIC DNA]</scope>
</reference>
<evidence type="ECO:0000256" key="1">
    <source>
        <dbReference type="SAM" id="Phobius"/>
    </source>
</evidence>
<keyword evidence="1" id="KW-0812">Transmembrane</keyword>
<dbReference type="AlphaFoldDB" id="A0A8S1F4C8"/>
<dbReference type="PROSITE" id="PS51390">
    <property type="entry name" value="WAP"/>
    <property type="match status" value="1"/>
</dbReference>
<feature type="transmembrane region" description="Helical" evidence="1">
    <location>
        <begin position="676"/>
        <end position="692"/>
    </location>
</feature>
<dbReference type="PANTHER" id="PTHR14131:SF5">
    <property type="entry name" value="ANOSMIN-1"/>
    <property type="match status" value="1"/>
</dbReference>
<organism evidence="5 6">
    <name type="scientific">Caenorhabditis bovis</name>
    <dbReference type="NCBI Taxonomy" id="2654633"/>
    <lineage>
        <taxon>Eukaryota</taxon>
        <taxon>Metazoa</taxon>
        <taxon>Ecdysozoa</taxon>
        <taxon>Nematoda</taxon>
        <taxon>Chromadorea</taxon>
        <taxon>Rhabditida</taxon>
        <taxon>Rhabditina</taxon>
        <taxon>Rhabditomorpha</taxon>
        <taxon>Rhabditoidea</taxon>
        <taxon>Rhabditidae</taxon>
        <taxon>Peloderinae</taxon>
        <taxon>Caenorhabditis</taxon>
    </lineage>
</organism>
<dbReference type="SUPFAM" id="SSF49265">
    <property type="entry name" value="Fibronectin type III"/>
    <property type="match status" value="2"/>
</dbReference>
<protein>
    <submittedName>
        <fullName evidence="5">Uncharacterized protein</fullName>
    </submittedName>
</protein>
<dbReference type="InterPro" id="IPR036645">
    <property type="entry name" value="Elafin-like_sf"/>
</dbReference>
<dbReference type="CDD" id="cd00199">
    <property type="entry name" value="WAP"/>
    <property type="match status" value="1"/>
</dbReference>
<evidence type="ECO:0000313" key="5">
    <source>
        <dbReference type="EMBL" id="CAB3408542.1"/>
    </source>
</evidence>
<comment type="caution">
    <text evidence="5">The sequence shown here is derived from an EMBL/GenBank/DDBJ whole genome shotgun (WGS) entry which is preliminary data.</text>
</comment>
<dbReference type="Gene3D" id="4.10.75.10">
    <property type="entry name" value="Elafin-like"/>
    <property type="match status" value="1"/>
</dbReference>
<proteinExistence type="predicted"/>
<dbReference type="CDD" id="cd00063">
    <property type="entry name" value="FN3"/>
    <property type="match status" value="2"/>
</dbReference>
<dbReference type="GO" id="GO:0030182">
    <property type="term" value="P:neuron differentiation"/>
    <property type="evidence" value="ECO:0007669"/>
    <property type="project" value="TreeGrafter"/>
</dbReference>
<dbReference type="GO" id="GO:0030414">
    <property type="term" value="F:peptidase inhibitor activity"/>
    <property type="evidence" value="ECO:0007669"/>
    <property type="project" value="InterPro"/>
</dbReference>
<evidence type="ECO:0000259" key="3">
    <source>
        <dbReference type="PROSITE" id="PS50853"/>
    </source>
</evidence>
<feature type="domain" description="Fibronectin type-III" evidence="3">
    <location>
        <begin position="159"/>
        <end position="267"/>
    </location>
</feature>
<sequence>MKGFVAIFVIWLATLADADELLATRCQAHCLHLMETRLQEVAEHRKNLKHHIIQMCKDDTTCSACSAPCREQFDNLQICKKSCVSSDDSAACEASCEYRETIYGEKPGSCPIPMNTSTYECSALCHLDGDCPETQKCCSHGCSRQCMKANAKGARLLPIPRNITIQERKRKRSIIIRWATGKWSKSQLNANANLFLVQWRWGLHTDETAMTEWQTVTVRNKPYAILKHLLSPGRYYQFRIASVSDAGSLGFSGPSEPFKISKEAKAPSAPRDLALGNAKLTPIGLWNQMVMWHPPASDLPIKNYQISWAASTAAEANAFEEMMRKKVTMEFGQHEKRSLEDDEEWGISDQRDRHSVIVPSHSSHTEISGLFPNSVYIVEIHATVDSSDGELHGEKGIIFIRTADANVTLIPTDPPARISDESEELKMEPENELPKLHYHTESVPTLQVQTPFFAGGELQTNLNWLNYAECDSSSGKAINYIVRVRKTLCREYQPNHHSDTRWHDLRVVECSAVLKGLSFDCDYKVEISDGATDTRIVDGVFSTDTCEQTPALSPVSCATLTNPIKCQVNSMHSAHCHWSRHHDSLQTVIGYRIILSSPMGPDTNITINQPQLREVRYEELKPGMVYNVEVQGITNKGLGRTVSTQFITHSEVDHNQIERFPGGEIIELPLESHSSYIVPSFLLFISFIFVLLRF</sequence>
<evidence type="ECO:0000256" key="2">
    <source>
        <dbReference type="SAM" id="SignalP"/>
    </source>
</evidence>
<name>A0A8S1F4C8_9PELO</name>
<accession>A0A8S1F4C8</accession>
<dbReference type="EMBL" id="CADEPM010000007">
    <property type="protein sequence ID" value="CAB3408542.1"/>
    <property type="molecule type" value="Genomic_DNA"/>
</dbReference>
<dbReference type="Pfam" id="PF00095">
    <property type="entry name" value="WAP"/>
    <property type="match status" value="1"/>
</dbReference>
<feature type="chain" id="PRO_5035841976" evidence="2">
    <location>
        <begin position="19"/>
        <end position="694"/>
    </location>
</feature>
<evidence type="ECO:0000259" key="4">
    <source>
        <dbReference type="PROSITE" id="PS51390"/>
    </source>
</evidence>
<feature type="signal peptide" evidence="2">
    <location>
        <begin position="1"/>
        <end position="18"/>
    </location>
</feature>
<dbReference type="Pfam" id="PF00041">
    <property type="entry name" value="fn3"/>
    <property type="match status" value="1"/>
</dbReference>
<dbReference type="PROSITE" id="PS50853">
    <property type="entry name" value="FN3"/>
    <property type="match status" value="2"/>
</dbReference>
<dbReference type="InterPro" id="IPR036116">
    <property type="entry name" value="FN3_sf"/>
</dbReference>
<gene>
    <name evidence="5" type="ORF">CBOVIS_LOCUS10313</name>
</gene>
<keyword evidence="2" id="KW-0732">Signal</keyword>